<name>A0A1F5GBF7_9BACT</name>
<keyword evidence="6" id="KW-0066">ATP synthesis</keyword>
<proteinExistence type="predicted"/>
<evidence type="ECO:0000256" key="3">
    <source>
        <dbReference type="ARBA" id="ARBA00022781"/>
    </source>
</evidence>
<comment type="caution">
    <text evidence="7">The sequence shown here is derived from an EMBL/GenBank/DDBJ whole genome shotgun (WGS) entry which is preliminary data.</text>
</comment>
<gene>
    <name evidence="7" type="ORF">A3D04_00130</name>
</gene>
<dbReference type="GO" id="GO:0046933">
    <property type="term" value="F:proton-transporting ATP synthase activity, rotational mechanism"/>
    <property type="evidence" value="ECO:0007669"/>
    <property type="project" value="InterPro"/>
</dbReference>
<comment type="subcellular location">
    <subcellularLocation>
        <location evidence="1">Membrane</location>
    </subcellularLocation>
</comment>
<dbReference type="EMBL" id="MFBD01000009">
    <property type="protein sequence ID" value="OGD89212.1"/>
    <property type="molecule type" value="Genomic_DNA"/>
</dbReference>
<sequence>MKNRRKQERIAKILLKKSLTEDGTIDAKKIKLILSEVTRQTPPQFINILKIYKKLVTNSLASEELTVETAQKLSNQKQFEKNILAKTGAKRINYKINPNLVFGTKITHGDWVFDETLQAKLNNLTNSDY</sequence>
<keyword evidence="4" id="KW-0406">Ion transport</keyword>
<evidence type="ECO:0000313" key="7">
    <source>
        <dbReference type="EMBL" id="OGD89212.1"/>
    </source>
</evidence>
<dbReference type="Proteomes" id="UP000177369">
    <property type="component" value="Unassembled WGS sequence"/>
</dbReference>
<dbReference type="Pfam" id="PF00213">
    <property type="entry name" value="OSCP"/>
    <property type="match status" value="1"/>
</dbReference>
<evidence type="ECO:0000256" key="6">
    <source>
        <dbReference type="ARBA" id="ARBA00023310"/>
    </source>
</evidence>
<reference evidence="7 8" key="1">
    <citation type="journal article" date="2016" name="Nat. Commun.">
        <title>Thousands of microbial genomes shed light on interconnected biogeochemical processes in an aquifer system.</title>
        <authorList>
            <person name="Anantharaman K."/>
            <person name="Brown C.T."/>
            <person name="Hug L.A."/>
            <person name="Sharon I."/>
            <person name="Castelle C.J."/>
            <person name="Probst A.J."/>
            <person name="Thomas B.C."/>
            <person name="Singh A."/>
            <person name="Wilkins M.J."/>
            <person name="Karaoz U."/>
            <person name="Brodie E.L."/>
            <person name="Williams K.H."/>
            <person name="Hubbard S.S."/>
            <person name="Banfield J.F."/>
        </authorList>
    </citation>
    <scope>NUCLEOTIDE SEQUENCE [LARGE SCALE GENOMIC DNA]</scope>
</reference>
<dbReference type="GO" id="GO:0016020">
    <property type="term" value="C:membrane"/>
    <property type="evidence" value="ECO:0007669"/>
    <property type="project" value="UniProtKB-SubCell"/>
</dbReference>
<evidence type="ECO:0000313" key="8">
    <source>
        <dbReference type="Proteomes" id="UP000177369"/>
    </source>
</evidence>
<evidence type="ECO:0000256" key="2">
    <source>
        <dbReference type="ARBA" id="ARBA00022448"/>
    </source>
</evidence>
<dbReference type="STRING" id="1797714.A3D04_00130"/>
<keyword evidence="2" id="KW-0813">Transport</keyword>
<protein>
    <submittedName>
        <fullName evidence="7">Uncharacterized protein</fullName>
    </submittedName>
</protein>
<keyword evidence="3" id="KW-0375">Hydrogen ion transport</keyword>
<organism evidence="7 8">
    <name type="scientific">Candidatus Curtissbacteria bacterium RIFCSPHIGHO2_02_FULL_40_16b</name>
    <dbReference type="NCBI Taxonomy" id="1797714"/>
    <lineage>
        <taxon>Bacteria</taxon>
        <taxon>Candidatus Curtissiibacteriota</taxon>
    </lineage>
</organism>
<keyword evidence="5" id="KW-0472">Membrane</keyword>
<dbReference type="InterPro" id="IPR000711">
    <property type="entry name" value="ATPase_OSCP/dsu"/>
</dbReference>
<evidence type="ECO:0000256" key="4">
    <source>
        <dbReference type="ARBA" id="ARBA00023065"/>
    </source>
</evidence>
<accession>A0A1F5GBF7</accession>
<evidence type="ECO:0000256" key="1">
    <source>
        <dbReference type="ARBA" id="ARBA00004370"/>
    </source>
</evidence>
<dbReference type="AlphaFoldDB" id="A0A1F5GBF7"/>
<evidence type="ECO:0000256" key="5">
    <source>
        <dbReference type="ARBA" id="ARBA00023136"/>
    </source>
</evidence>